<sequence length="179" mass="19232">MPPAFTQKKLEDLKIALPLPRLVEDVVDTGEDGIVLSVSGATADVSMDWSYAYKASFFRISDHGVASVKVCFVCSAKNPTWASVTYASFSALIIQAMAEETPLPSYVAISQPVESSEPPAKDSSLLVLYGNSSAEPVTDAAATLKELLTRHKPTVAEFPTKNEDSLHLTAERECANHGD</sequence>
<dbReference type="EMBL" id="JAAMPC010000008">
    <property type="protein sequence ID" value="KAG2299139.1"/>
    <property type="molecule type" value="Genomic_DNA"/>
</dbReference>
<evidence type="ECO:0000313" key="2">
    <source>
        <dbReference type="Proteomes" id="UP000886595"/>
    </source>
</evidence>
<gene>
    <name evidence="1" type="ORF">Bca52824_035611</name>
</gene>
<name>A0A8X7S7W0_BRACI</name>
<dbReference type="OrthoDB" id="10255543at2759"/>
<organism evidence="1 2">
    <name type="scientific">Brassica carinata</name>
    <name type="common">Ethiopian mustard</name>
    <name type="synonym">Abyssinian cabbage</name>
    <dbReference type="NCBI Taxonomy" id="52824"/>
    <lineage>
        <taxon>Eukaryota</taxon>
        <taxon>Viridiplantae</taxon>
        <taxon>Streptophyta</taxon>
        <taxon>Embryophyta</taxon>
        <taxon>Tracheophyta</taxon>
        <taxon>Spermatophyta</taxon>
        <taxon>Magnoliopsida</taxon>
        <taxon>eudicotyledons</taxon>
        <taxon>Gunneridae</taxon>
        <taxon>Pentapetalae</taxon>
        <taxon>rosids</taxon>
        <taxon>malvids</taxon>
        <taxon>Brassicales</taxon>
        <taxon>Brassicaceae</taxon>
        <taxon>Brassiceae</taxon>
        <taxon>Brassica</taxon>
    </lineage>
</organism>
<dbReference type="Gene3D" id="3.15.10.10">
    <property type="entry name" value="Bactericidal permeability-increasing protein, domain 1"/>
    <property type="match status" value="1"/>
</dbReference>
<dbReference type="PANTHER" id="PTHR46801:SF2">
    <property type="entry name" value="LIPOPOLYSACCHARIDE-BINDING PROTEIN"/>
    <property type="match status" value="1"/>
</dbReference>
<evidence type="ECO:0000313" key="1">
    <source>
        <dbReference type="EMBL" id="KAG2299139.1"/>
    </source>
</evidence>
<dbReference type="AlphaFoldDB" id="A0A8X7S7W0"/>
<comment type="caution">
    <text evidence="1">The sequence shown here is derived from an EMBL/GenBank/DDBJ whole genome shotgun (WGS) entry which is preliminary data.</text>
</comment>
<reference evidence="1 2" key="1">
    <citation type="submission" date="2020-02" db="EMBL/GenBank/DDBJ databases">
        <authorList>
            <person name="Ma Q."/>
            <person name="Huang Y."/>
            <person name="Song X."/>
            <person name="Pei D."/>
        </authorList>
    </citation>
    <scope>NUCLEOTIDE SEQUENCE [LARGE SCALE GENOMIC DNA]</scope>
    <source>
        <strain evidence="1">Sxm20200214</strain>
        <tissue evidence="1">Leaf</tissue>
    </source>
</reference>
<dbReference type="PANTHER" id="PTHR46801">
    <property type="entry name" value="OS06G0309200 PROTEIN"/>
    <property type="match status" value="1"/>
</dbReference>
<protein>
    <submittedName>
        <fullName evidence="1">Uncharacterized protein</fullName>
    </submittedName>
</protein>
<dbReference type="InterPro" id="IPR045897">
    <property type="entry name" value="BPI/LBP_pln"/>
</dbReference>
<proteinExistence type="predicted"/>
<dbReference type="Proteomes" id="UP000886595">
    <property type="component" value="Unassembled WGS sequence"/>
</dbReference>
<keyword evidence="2" id="KW-1185">Reference proteome</keyword>
<accession>A0A8X7S7W0</accession>